<evidence type="ECO:0000313" key="2">
    <source>
        <dbReference type="Proteomes" id="UP000194903"/>
    </source>
</evidence>
<reference evidence="1 2" key="1">
    <citation type="submission" date="2017-05" db="EMBL/GenBank/DDBJ databases">
        <title>Butyricicoccus porcorum sp. nov. a butyrate-producing bacterium from the swine intestinal tract.</title>
        <authorList>
            <person name="Trachsel J."/>
            <person name="Humphrey S."/>
            <person name="Allen H.K."/>
        </authorList>
    </citation>
    <scope>NUCLEOTIDE SEQUENCE [LARGE SCALE GENOMIC DNA]</scope>
    <source>
        <strain evidence="1">BB10</strain>
    </source>
</reference>
<comment type="caution">
    <text evidence="1">The sequence shown here is derived from an EMBL/GenBank/DDBJ whole genome shotgun (WGS) entry which is preliminary data.</text>
</comment>
<gene>
    <name evidence="1" type="ORF">CBW42_12635</name>
</gene>
<name>A0A252F1S6_9FIRM</name>
<evidence type="ECO:0008006" key="3">
    <source>
        <dbReference type="Google" id="ProtNLM"/>
    </source>
</evidence>
<sequence>MKNSRIILSEIEAMLQERHVSFANLTHLEWIQQRAEGKTFSFSEHIRGMIYSLLSNNRPWEQIEENIDQIDKIFFYYDKDKILNTSADYFTQQIQLIKCGNRNIKKQMDALHGNIHKLERIEKEFGTLDNFVTSGTPIEIADLLANSLKYKLHTLGLALAMEYLRNVGIDAIKPDTHICRILGKKHLGYSSSEEAGDIEAIEIINTISKETGYLPSKIDALFWLFCSDSNGMICTKIPDCERCRLKGKYCNWN</sequence>
<proteinExistence type="predicted"/>
<dbReference type="OrthoDB" id="9797894at2"/>
<accession>A0A252F1S6</accession>
<protein>
    <recommendedName>
        <fullName evidence="3">HhH-GPD domain-containing protein</fullName>
    </recommendedName>
</protein>
<dbReference type="EMBL" id="NHOC01000015">
    <property type="protein sequence ID" value="OUM19550.1"/>
    <property type="molecule type" value="Genomic_DNA"/>
</dbReference>
<keyword evidence="2" id="KW-1185">Reference proteome</keyword>
<dbReference type="Proteomes" id="UP000194903">
    <property type="component" value="Unassembled WGS sequence"/>
</dbReference>
<dbReference type="RefSeq" id="WP_087022190.1">
    <property type="nucleotide sequence ID" value="NZ_NHOC01000015.1"/>
</dbReference>
<dbReference type="AlphaFoldDB" id="A0A252F1S6"/>
<organism evidence="1 2">
    <name type="scientific">Butyricicoccus porcorum</name>
    <dbReference type="NCBI Taxonomy" id="1945634"/>
    <lineage>
        <taxon>Bacteria</taxon>
        <taxon>Bacillati</taxon>
        <taxon>Bacillota</taxon>
        <taxon>Clostridia</taxon>
        <taxon>Eubacteriales</taxon>
        <taxon>Butyricicoccaceae</taxon>
        <taxon>Butyricicoccus</taxon>
    </lineage>
</organism>
<evidence type="ECO:0000313" key="1">
    <source>
        <dbReference type="EMBL" id="OUM19550.1"/>
    </source>
</evidence>